<sequence length="61" mass="5988">MPVELLTDEQAASYGTFNEGADPAGAEDAGGLSVLKAGAAAPAAGAGKGIAHARTGWRRCC</sequence>
<reference evidence="2 3" key="1">
    <citation type="submission" date="2020-08" db="EMBL/GenBank/DDBJ databases">
        <title>Genomic Encyclopedia of Type Strains, Phase III (KMG-III): the genomes of soil and plant-associated and newly described type strains.</title>
        <authorList>
            <person name="Whitman W."/>
        </authorList>
    </citation>
    <scope>NUCLEOTIDE SEQUENCE [LARGE SCALE GENOMIC DNA]</scope>
    <source>
        <strain evidence="2 3">CECT 8305</strain>
    </source>
</reference>
<evidence type="ECO:0000313" key="3">
    <source>
        <dbReference type="Proteomes" id="UP000588098"/>
    </source>
</evidence>
<dbReference type="EMBL" id="JACHJL010000003">
    <property type="protein sequence ID" value="MBB5934705.1"/>
    <property type="molecule type" value="Genomic_DNA"/>
</dbReference>
<feature type="compositionally biased region" description="Low complexity" evidence="1">
    <location>
        <begin position="41"/>
        <end position="53"/>
    </location>
</feature>
<keyword evidence="3" id="KW-1185">Reference proteome</keyword>
<evidence type="ECO:0000313" key="2">
    <source>
        <dbReference type="EMBL" id="MBB5934705.1"/>
    </source>
</evidence>
<feature type="region of interest" description="Disordered" evidence="1">
    <location>
        <begin position="41"/>
        <end position="61"/>
    </location>
</feature>
<gene>
    <name evidence="2" type="ORF">FHS42_001752</name>
</gene>
<dbReference type="Proteomes" id="UP000588098">
    <property type="component" value="Unassembled WGS sequence"/>
</dbReference>
<dbReference type="RefSeq" id="WP_184570400.1">
    <property type="nucleotide sequence ID" value="NZ_JACHJL010000003.1"/>
</dbReference>
<feature type="region of interest" description="Disordered" evidence="1">
    <location>
        <begin position="1"/>
        <end position="22"/>
    </location>
</feature>
<name>A0A7W9Q6Z4_9ACTN</name>
<proteinExistence type="predicted"/>
<accession>A0A7W9Q6Z4</accession>
<organism evidence="2 3">
    <name type="scientific">Streptomyces zagrosensis</name>
    <dbReference type="NCBI Taxonomy" id="1042984"/>
    <lineage>
        <taxon>Bacteria</taxon>
        <taxon>Bacillati</taxon>
        <taxon>Actinomycetota</taxon>
        <taxon>Actinomycetes</taxon>
        <taxon>Kitasatosporales</taxon>
        <taxon>Streptomycetaceae</taxon>
        <taxon>Streptomyces</taxon>
    </lineage>
</organism>
<dbReference type="AlphaFoldDB" id="A0A7W9Q6Z4"/>
<evidence type="ECO:0000256" key="1">
    <source>
        <dbReference type="SAM" id="MobiDB-lite"/>
    </source>
</evidence>
<protein>
    <submittedName>
        <fullName evidence="2">Uncharacterized protein</fullName>
    </submittedName>
</protein>
<comment type="caution">
    <text evidence="2">The sequence shown here is derived from an EMBL/GenBank/DDBJ whole genome shotgun (WGS) entry which is preliminary data.</text>
</comment>